<evidence type="ECO:0000313" key="4">
    <source>
        <dbReference type="Proteomes" id="UP001589619"/>
    </source>
</evidence>
<organism evidence="3 4">
    <name type="scientific">Paenibacillus hodogayensis</name>
    <dbReference type="NCBI Taxonomy" id="279208"/>
    <lineage>
        <taxon>Bacteria</taxon>
        <taxon>Bacillati</taxon>
        <taxon>Bacillota</taxon>
        <taxon>Bacilli</taxon>
        <taxon>Bacillales</taxon>
        <taxon>Paenibacillaceae</taxon>
        <taxon>Paenibacillus</taxon>
    </lineage>
</organism>
<proteinExistence type="predicted"/>
<protein>
    <submittedName>
        <fullName evidence="3">Sirohydrochlorin chelatase</fullName>
    </submittedName>
</protein>
<evidence type="ECO:0000256" key="1">
    <source>
        <dbReference type="ARBA" id="ARBA00022723"/>
    </source>
</evidence>
<accession>A0ABV5W761</accession>
<keyword evidence="2" id="KW-0456">Lyase</keyword>
<dbReference type="Pfam" id="PF01903">
    <property type="entry name" value="CbiX"/>
    <property type="match status" value="2"/>
</dbReference>
<gene>
    <name evidence="3" type="ORF">ACFFNY_32940</name>
</gene>
<dbReference type="InterPro" id="IPR002762">
    <property type="entry name" value="CbiX-like"/>
</dbReference>
<evidence type="ECO:0000256" key="2">
    <source>
        <dbReference type="ARBA" id="ARBA00023239"/>
    </source>
</evidence>
<sequence length="271" mass="30047">MTERVSVMGQAGVLVISHGSRSAEWIERIDRAVAEIRLPATEQGPVPIVSSFLELAEGRLIQDGIDALEALGVTEMIVIPLFISYGSTHVDEIRYALGDLPHPSSDTDLEPFRLRASVSVCPPLDDDPVVANILLEHLRDITHRPERQRVLLIGHGSELPDFYARWKRGLGRIADRLQQLGGYAGVHTALLLPDESREALGRFIEENPHEDVLVAPVFLSTGYFTSTVIPQRLGGLRHRYTGKALLPHPAVSRWMERQITAMLGAIQSHKQ</sequence>
<dbReference type="SUPFAM" id="SSF53800">
    <property type="entry name" value="Chelatase"/>
    <property type="match status" value="1"/>
</dbReference>
<keyword evidence="1" id="KW-0479">Metal-binding</keyword>
<comment type="caution">
    <text evidence="3">The sequence shown here is derived from an EMBL/GenBank/DDBJ whole genome shotgun (WGS) entry which is preliminary data.</text>
</comment>
<keyword evidence="4" id="KW-1185">Reference proteome</keyword>
<evidence type="ECO:0000313" key="3">
    <source>
        <dbReference type="EMBL" id="MFB9756407.1"/>
    </source>
</evidence>
<dbReference type="RefSeq" id="WP_344916291.1">
    <property type="nucleotide sequence ID" value="NZ_BAAAYO010000019.1"/>
</dbReference>
<dbReference type="PANTHER" id="PTHR33542">
    <property type="entry name" value="SIROHYDROCHLORIN FERROCHELATASE, CHLOROPLASTIC"/>
    <property type="match status" value="1"/>
</dbReference>
<dbReference type="PANTHER" id="PTHR33542:SF3">
    <property type="entry name" value="SIROHYDROCHLORIN FERROCHELATASE, CHLOROPLASTIC"/>
    <property type="match status" value="1"/>
</dbReference>
<name>A0ABV5W761_9BACL</name>
<reference evidence="3 4" key="1">
    <citation type="submission" date="2024-09" db="EMBL/GenBank/DDBJ databases">
        <authorList>
            <person name="Sun Q."/>
            <person name="Mori K."/>
        </authorList>
    </citation>
    <scope>NUCLEOTIDE SEQUENCE [LARGE SCALE GENOMIC DNA]</scope>
    <source>
        <strain evidence="3 4">JCM 12520</strain>
    </source>
</reference>
<dbReference type="Proteomes" id="UP001589619">
    <property type="component" value="Unassembled WGS sequence"/>
</dbReference>
<dbReference type="InterPro" id="IPR050963">
    <property type="entry name" value="Sirohydro_Cobaltochel/CbiX"/>
</dbReference>
<dbReference type="EMBL" id="JBHMAG010000023">
    <property type="protein sequence ID" value="MFB9756407.1"/>
    <property type="molecule type" value="Genomic_DNA"/>
</dbReference>
<dbReference type="Gene3D" id="3.40.50.1400">
    <property type="match status" value="2"/>
</dbReference>